<dbReference type="InterPro" id="IPR030878">
    <property type="entry name" value="Ribosomal_uL15"/>
</dbReference>
<evidence type="ECO:0000256" key="2">
    <source>
        <dbReference type="ARBA" id="ARBA00022980"/>
    </source>
</evidence>
<keyword evidence="2" id="KW-0689">Ribosomal protein</keyword>
<evidence type="ECO:0000313" key="6">
    <source>
        <dbReference type="Proteomes" id="UP001212841"/>
    </source>
</evidence>
<evidence type="ECO:0000259" key="4">
    <source>
        <dbReference type="Pfam" id="PF00828"/>
    </source>
</evidence>
<evidence type="ECO:0000256" key="1">
    <source>
        <dbReference type="ARBA" id="ARBA00007320"/>
    </source>
</evidence>
<dbReference type="InterPro" id="IPR005749">
    <property type="entry name" value="Ribosomal_uL15_bac-type"/>
</dbReference>
<dbReference type="Proteomes" id="UP001212841">
    <property type="component" value="Unassembled WGS sequence"/>
</dbReference>
<dbReference type="HAMAP" id="MF_01341">
    <property type="entry name" value="Ribosomal_uL15"/>
    <property type="match status" value="1"/>
</dbReference>
<dbReference type="InterPro" id="IPR036227">
    <property type="entry name" value="Ribosomal_uL15/eL18_sf"/>
</dbReference>
<dbReference type="NCBIfam" id="TIGR01071">
    <property type="entry name" value="rplO_bact"/>
    <property type="match status" value="1"/>
</dbReference>
<dbReference type="InterPro" id="IPR021131">
    <property type="entry name" value="Ribosomal_uL15/eL18"/>
</dbReference>
<name>A0AAD5X2F3_9FUNG</name>
<comment type="similarity">
    <text evidence="1">Belongs to the universal ribosomal protein uL15 family.</text>
</comment>
<dbReference type="PANTHER" id="PTHR12934:SF11">
    <property type="entry name" value="LARGE RIBOSOMAL SUBUNIT PROTEIN UL15M"/>
    <property type="match status" value="1"/>
</dbReference>
<dbReference type="AlphaFoldDB" id="A0AAD5X2F3"/>
<keyword evidence="3" id="KW-0687">Ribonucleoprotein</keyword>
<evidence type="ECO:0000313" key="5">
    <source>
        <dbReference type="EMBL" id="KAJ3047493.1"/>
    </source>
</evidence>
<dbReference type="Pfam" id="PF00828">
    <property type="entry name" value="Ribosomal_L27A"/>
    <property type="match status" value="1"/>
</dbReference>
<evidence type="ECO:0000256" key="3">
    <source>
        <dbReference type="ARBA" id="ARBA00023274"/>
    </source>
</evidence>
<dbReference type="GO" id="GO:0003735">
    <property type="term" value="F:structural constituent of ribosome"/>
    <property type="evidence" value="ECO:0007669"/>
    <property type="project" value="InterPro"/>
</dbReference>
<dbReference type="EMBL" id="JADGJD010000951">
    <property type="protein sequence ID" value="KAJ3047493.1"/>
    <property type="molecule type" value="Genomic_DNA"/>
</dbReference>
<feature type="domain" description="Large ribosomal subunit protein uL15/eL18" evidence="4">
    <location>
        <begin position="118"/>
        <end position="193"/>
    </location>
</feature>
<dbReference type="GO" id="GO:0006412">
    <property type="term" value="P:translation"/>
    <property type="evidence" value="ECO:0007669"/>
    <property type="project" value="InterPro"/>
</dbReference>
<organism evidence="5 6">
    <name type="scientific">Rhizophlyctis rosea</name>
    <dbReference type="NCBI Taxonomy" id="64517"/>
    <lineage>
        <taxon>Eukaryota</taxon>
        <taxon>Fungi</taxon>
        <taxon>Fungi incertae sedis</taxon>
        <taxon>Chytridiomycota</taxon>
        <taxon>Chytridiomycota incertae sedis</taxon>
        <taxon>Chytridiomycetes</taxon>
        <taxon>Rhizophlyctidales</taxon>
        <taxon>Rhizophlyctidaceae</taxon>
        <taxon>Rhizophlyctis</taxon>
    </lineage>
</organism>
<comment type="caution">
    <text evidence="5">The sequence shown here is derived from an EMBL/GenBank/DDBJ whole genome shotgun (WGS) entry which is preliminary data.</text>
</comment>
<keyword evidence="6" id="KW-1185">Reference proteome</keyword>
<dbReference type="Gene3D" id="3.100.10.10">
    <property type="match status" value="1"/>
</dbReference>
<gene>
    <name evidence="5" type="primary">MRPL10</name>
    <name evidence="5" type="ORF">HK097_011495</name>
</gene>
<reference evidence="5" key="1">
    <citation type="submission" date="2020-05" db="EMBL/GenBank/DDBJ databases">
        <title>Phylogenomic resolution of chytrid fungi.</title>
        <authorList>
            <person name="Stajich J.E."/>
            <person name="Amses K."/>
            <person name="Simmons R."/>
            <person name="Seto K."/>
            <person name="Myers J."/>
            <person name="Bonds A."/>
            <person name="Quandt C.A."/>
            <person name="Barry K."/>
            <person name="Liu P."/>
            <person name="Grigoriev I."/>
            <person name="Longcore J.E."/>
            <person name="James T.Y."/>
        </authorList>
    </citation>
    <scope>NUCLEOTIDE SEQUENCE</scope>
    <source>
        <strain evidence="5">JEL0318</strain>
    </source>
</reference>
<accession>A0AAD5X2F3</accession>
<proteinExistence type="inferred from homology"/>
<dbReference type="PANTHER" id="PTHR12934">
    <property type="entry name" value="50S RIBOSOMAL PROTEIN L15"/>
    <property type="match status" value="1"/>
</dbReference>
<protein>
    <submittedName>
        <fullName evidence="5">YmL10</fullName>
    </submittedName>
</protein>
<sequence length="274" mass="30041">MCRLPSAIPQTHKAIPFRIPTSPLFSQSATISIVSRPTKFLNAANVADNKGARRIAPVWGRGGTRGKTAGRGMKGFKARNGRALPERGYEGGQPGIKAQIPKLGKLGMKADKPYFSKLNLDTLQYMIDSGRINPNQKITFKELHESRAIHKTRDGVVLLAKGGNNFTHKVDIEVQRVSENAAKVIEGLGGKVTAVYIDQQTIHAIKNPERYAIMPPAVSIPTHPTTLAKYIDPERRGYLAHAVEGATKDNIVERILAATRPRKAKKVVEEQQAE</sequence>
<dbReference type="SUPFAM" id="SSF52080">
    <property type="entry name" value="Ribosomal proteins L15p and L18e"/>
    <property type="match status" value="1"/>
</dbReference>
<dbReference type="GO" id="GO:0005762">
    <property type="term" value="C:mitochondrial large ribosomal subunit"/>
    <property type="evidence" value="ECO:0007669"/>
    <property type="project" value="TreeGrafter"/>
</dbReference>